<dbReference type="InterPro" id="IPR001138">
    <property type="entry name" value="Zn2Cys6_DnaBD"/>
</dbReference>
<evidence type="ECO:0000256" key="7">
    <source>
        <dbReference type="ARBA" id="ARBA00023163"/>
    </source>
</evidence>
<accession>A0A1E4RKQ1</accession>
<dbReference type="Gene3D" id="4.10.240.10">
    <property type="entry name" value="Zn(2)-C6 fungal-type DNA-binding domain"/>
    <property type="match status" value="1"/>
</dbReference>
<evidence type="ECO:0000256" key="1">
    <source>
        <dbReference type="ARBA" id="ARBA00004123"/>
    </source>
</evidence>
<dbReference type="AlphaFoldDB" id="A0A1E4RKQ1"/>
<dbReference type="CDD" id="cd00067">
    <property type="entry name" value="GAL4"/>
    <property type="match status" value="1"/>
</dbReference>
<dbReference type="CDD" id="cd12148">
    <property type="entry name" value="fungal_TF_MHR"/>
    <property type="match status" value="1"/>
</dbReference>
<evidence type="ECO:0000313" key="11">
    <source>
        <dbReference type="Proteomes" id="UP000095085"/>
    </source>
</evidence>
<comment type="subcellular location">
    <subcellularLocation>
        <location evidence="1">Nucleus</location>
    </subcellularLocation>
</comment>
<dbReference type="RefSeq" id="XP_020076931.1">
    <property type="nucleotide sequence ID" value="XM_020222217.1"/>
</dbReference>
<dbReference type="PANTHER" id="PTHR31668">
    <property type="entry name" value="GLUCOSE TRANSPORT TRANSCRIPTION REGULATOR RGT1-RELATED-RELATED"/>
    <property type="match status" value="1"/>
</dbReference>
<evidence type="ECO:0000256" key="2">
    <source>
        <dbReference type="ARBA" id="ARBA00009382"/>
    </source>
</evidence>
<organism evidence="10 11">
    <name type="scientific">Hyphopichia burtonii NRRL Y-1933</name>
    <dbReference type="NCBI Taxonomy" id="984485"/>
    <lineage>
        <taxon>Eukaryota</taxon>
        <taxon>Fungi</taxon>
        <taxon>Dikarya</taxon>
        <taxon>Ascomycota</taxon>
        <taxon>Saccharomycotina</taxon>
        <taxon>Pichiomycetes</taxon>
        <taxon>Debaryomycetaceae</taxon>
        <taxon>Hyphopichia</taxon>
    </lineage>
</organism>
<dbReference type="SUPFAM" id="SSF57701">
    <property type="entry name" value="Zn2/Cys6 DNA-binding domain"/>
    <property type="match status" value="1"/>
</dbReference>
<keyword evidence="5" id="KW-0805">Transcription regulation</keyword>
<name>A0A1E4RKQ1_9ASCO</name>
<dbReference type="GO" id="GO:0005634">
    <property type="term" value="C:nucleus"/>
    <property type="evidence" value="ECO:0007669"/>
    <property type="project" value="UniProtKB-SubCell"/>
</dbReference>
<protein>
    <submittedName>
        <fullName evidence="10">Putative sucrose utilization protein or maltose fermentation regulatory protein</fullName>
    </submittedName>
</protein>
<keyword evidence="6" id="KW-0238">DNA-binding</keyword>
<evidence type="ECO:0000256" key="4">
    <source>
        <dbReference type="ARBA" id="ARBA00022833"/>
    </source>
</evidence>
<evidence type="ECO:0000256" key="3">
    <source>
        <dbReference type="ARBA" id="ARBA00022723"/>
    </source>
</evidence>
<dbReference type="SMART" id="SM00066">
    <property type="entry name" value="GAL4"/>
    <property type="match status" value="1"/>
</dbReference>
<evidence type="ECO:0000313" key="10">
    <source>
        <dbReference type="EMBL" id="ODV67864.1"/>
    </source>
</evidence>
<comment type="similarity">
    <text evidence="2">Belongs to the MAL13 family.</text>
</comment>
<proteinExistence type="inferred from homology"/>
<dbReference type="GO" id="GO:0008270">
    <property type="term" value="F:zinc ion binding"/>
    <property type="evidence" value="ECO:0007669"/>
    <property type="project" value="InterPro"/>
</dbReference>
<dbReference type="Proteomes" id="UP000095085">
    <property type="component" value="Unassembled WGS sequence"/>
</dbReference>
<dbReference type="STRING" id="984485.A0A1E4RKQ1"/>
<keyword evidence="4" id="KW-0862">Zinc</keyword>
<dbReference type="InterPro" id="IPR036864">
    <property type="entry name" value="Zn2-C6_fun-type_DNA-bd_sf"/>
</dbReference>
<dbReference type="PANTHER" id="PTHR31668:SF18">
    <property type="entry name" value="MALTOSE FERMENTATION REGULATORY PROTEIN MAL13-RELATED"/>
    <property type="match status" value="1"/>
</dbReference>
<sequence length="464" mass="52990">MRLRPCDGCSLRRIKCDKRSLEMGCLNCETHGVPCTNNRIRKRSGPKRIHRKTRERILGMSKTAKIETEYLSEVPIETNGNTEQSKLSLEDLLPYLQIYQTWYYCVWPVVSIAHLVSKLMTKVDPMYILACSLAAATSTQVSFLSSNKNVTNLPASNKPSVEYANEAKRVRELFGYRENPTPDTLLASFFLYVHYTNQEQGAKQAIMHLRDAISVCQILRLDSMETYQEKYPAETHKLRKIYYTLVVSERYVCFEKGIPIVLKATIPFPSLNDEEYPELLEGFTELIKVFSTPGEDFFDQITNKIHTYDRASQKKWILKIQEKLTGIQMSDQINDTQKLNIVLTQAWLQSLVWLIAKESNLLGSTEQTCLSVSFPLQIAQAYLTRVENIPIFAFESNGPGASHKLLELANCLAYSLLKQPSQAGLDVLQYLFQSISNKMHNKLPMAMYNRIDPLAVHPDVHGDL</sequence>
<dbReference type="GeneID" id="30996766"/>
<dbReference type="Pfam" id="PF00172">
    <property type="entry name" value="Zn_clus"/>
    <property type="match status" value="1"/>
</dbReference>
<gene>
    <name evidence="10" type="ORF">HYPBUDRAFT_156587</name>
</gene>
<keyword evidence="8" id="KW-0539">Nucleus</keyword>
<dbReference type="EMBL" id="KV454540">
    <property type="protein sequence ID" value="ODV67864.1"/>
    <property type="molecule type" value="Genomic_DNA"/>
</dbReference>
<evidence type="ECO:0000256" key="5">
    <source>
        <dbReference type="ARBA" id="ARBA00023015"/>
    </source>
</evidence>
<evidence type="ECO:0000256" key="8">
    <source>
        <dbReference type="ARBA" id="ARBA00023242"/>
    </source>
</evidence>
<evidence type="ECO:0000256" key="6">
    <source>
        <dbReference type="ARBA" id="ARBA00023125"/>
    </source>
</evidence>
<dbReference type="GO" id="GO:0000981">
    <property type="term" value="F:DNA-binding transcription factor activity, RNA polymerase II-specific"/>
    <property type="evidence" value="ECO:0007669"/>
    <property type="project" value="InterPro"/>
</dbReference>
<keyword evidence="3" id="KW-0479">Metal-binding</keyword>
<dbReference type="OrthoDB" id="2740448at2759"/>
<feature type="domain" description="Zn(2)-C6 fungal-type" evidence="9">
    <location>
        <begin position="5"/>
        <end position="37"/>
    </location>
</feature>
<dbReference type="InterPro" id="IPR050797">
    <property type="entry name" value="Carb_Metab_Trans_Reg"/>
</dbReference>
<reference evidence="11" key="1">
    <citation type="submission" date="2016-05" db="EMBL/GenBank/DDBJ databases">
        <title>Comparative genomics of biotechnologically important yeasts.</title>
        <authorList>
            <consortium name="DOE Joint Genome Institute"/>
            <person name="Riley R."/>
            <person name="Haridas S."/>
            <person name="Wolfe K.H."/>
            <person name="Lopes M.R."/>
            <person name="Hittinger C.T."/>
            <person name="Goker M."/>
            <person name="Salamov A."/>
            <person name="Wisecaver J."/>
            <person name="Long T.M."/>
            <person name="Aerts A.L."/>
            <person name="Barry K."/>
            <person name="Choi C."/>
            <person name="Clum A."/>
            <person name="Coughlan A.Y."/>
            <person name="Deshpande S."/>
            <person name="Douglass A.P."/>
            <person name="Hanson S.J."/>
            <person name="Klenk H.-P."/>
            <person name="Labutti K."/>
            <person name="Lapidus A."/>
            <person name="Lindquist E."/>
            <person name="Lipzen A."/>
            <person name="Meier-Kolthoff J.P."/>
            <person name="Ohm R.A."/>
            <person name="Otillar R.P."/>
            <person name="Pangilinan J."/>
            <person name="Peng Y."/>
            <person name="Rokas A."/>
            <person name="Rosa C.A."/>
            <person name="Scheuner C."/>
            <person name="Sibirny A.A."/>
            <person name="Slot J.C."/>
            <person name="Stielow J.B."/>
            <person name="Sun H."/>
            <person name="Kurtzman C.P."/>
            <person name="Blackwell M."/>
            <person name="Grigoriev I.V."/>
            <person name="Jeffries T.W."/>
        </authorList>
    </citation>
    <scope>NUCLEOTIDE SEQUENCE [LARGE SCALE GENOMIC DNA]</scope>
    <source>
        <strain evidence="11">NRRL Y-1933</strain>
    </source>
</reference>
<keyword evidence="7" id="KW-0804">Transcription</keyword>
<dbReference type="PROSITE" id="PS50048">
    <property type="entry name" value="ZN2_CY6_FUNGAL_2"/>
    <property type="match status" value="1"/>
</dbReference>
<evidence type="ECO:0000259" key="9">
    <source>
        <dbReference type="PROSITE" id="PS50048"/>
    </source>
</evidence>
<keyword evidence="11" id="KW-1185">Reference proteome</keyword>
<dbReference type="GO" id="GO:0003677">
    <property type="term" value="F:DNA binding"/>
    <property type="evidence" value="ECO:0007669"/>
    <property type="project" value="UniProtKB-KW"/>
</dbReference>